<proteinExistence type="predicted"/>
<dbReference type="Pfam" id="PF18885">
    <property type="entry name" value="DUF5648"/>
    <property type="match status" value="1"/>
</dbReference>
<feature type="domain" description="DUF5648" evidence="1">
    <location>
        <begin position="14"/>
        <end position="143"/>
    </location>
</feature>
<evidence type="ECO:0000313" key="2">
    <source>
        <dbReference type="EMBL" id="KIJ42779.1"/>
    </source>
</evidence>
<keyword evidence="3" id="KW-1185">Reference proteome</keyword>
<dbReference type="HOGENOM" id="CLU_093541_1_0_1"/>
<dbReference type="AlphaFoldDB" id="A0A0C9V721"/>
<reference evidence="2 3" key="1">
    <citation type="submission" date="2014-06" db="EMBL/GenBank/DDBJ databases">
        <title>Evolutionary Origins and Diversification of the Mycorrhizal Mutualists.</title>
        <authorList>
            <consortium name="DOE Joint Genome Institute"/>
            <consortium name="Mycorrhizal Genomics Consortium"/>
            <person name="Kohler A."/>
            <person name="Kuo A."/>
            <person name="Nagy L.G."/>
            <person name="Floudas D."/>
            <person name="Copeland A."/>
            <person name="Barry K.W."/>
            <person name="Cichocki N."/>
            <person name="Veneault-Fourrey C."/>
            <person name="LaButti K."/>
            <person name="Lindquist E.A."/>
            <person name="Lipzen A."/>
            <person name="Lundell T."/>
            <person name="Morin E."/>
            <person name="Murat C."/>
            <person name="Riley R."/>
            <person name="Ohm R."/>
            <person name="Sun H."/>
            <person name="Tunlid A."/>
            <person name="Henrissat B."/>
            <person name="Grigoriev I.V."/>
            <person name="Hibbett D.S."/>
            <person name="Martin F."/>
        </authorList>
    </citation>
    <scope>NUCLEOTIDE SEQUENCE [LARGE SCALE GENOMIC DNA]</scope>
    <source>
        <strain evidence="2 3">SS14</strain>
    </source>
</reference>
<evidence type="ECO:0000259" key="1">
    <source>
        <dbReference type="Pfam" id="PF18885"/>
    </source>
</evidence>
<sequence length="146" mass="16722">MSHSKGQLLRVVKVQDHAYTASQQEFTTWTTSQGYIAERPLGYIFKDQEPGTVPLYTLFNIGAVDHYYTTSEFDRYSFAQNGYTYLGIVGYVYLHSEGIEGAIPVYTSYSPAGRDHFYTEQEEEINRSLTVFGYRDKKLAFHILSA</sequence>
<organism evidence="2 3">
    <name type="scientific">Sphaerobolus stellatus (strain SS14)</name>
    <dbReference type="NCBI Taxonomy" id="990650"/>
    <lineage>
        <taxon>Eukaryota</taxon>
        <taxon>Fungi</taxon>
        <taxon>Dikarya</taxon>
        <taxon>Basidiomycota</taxon>
        <taxon>Agaricomycotina</taxon>
        <taxon>Agaricomycetes</taxon>
        <taxon>Phallomycetidae</taxon>
        <taxon>Geastrales</taxon>
        <taxon>Sphaerobolaceae</taxon>
        <taxon>Sphaerobolus</taxon>
    </lineage>
</organism>
<dbReference type="InterPro" id="IPR043708">
    <property type="entry name" value="DUF5648"/>
</dbReference>
<dbReference type="OrthoDB" id="9971254at2759"/>
<gene>
    <name evidence="2" type="ORF">M422DRAFT_170652</name>
</gene>
<accession>A0A0C9V721</accession>
<protein>
    <recommendedName>
        <fullName evidence="1">DUF5648 domain-containing protein</fullName>
    </recommendedName>
</protein>
<name>A0A0C9V721_SPHS4</name>
<dbReference type="EMBL" id="KN837127">
    <property type="protein sequence ID" value="KIJ42779.1"/>
    <property type="molecule type" value="Genomic_DNA"/>
</dbReference>
<dbReference type="Proteomes" id="UP000054279">
    <property type="component" value="Unassembled WGS sequence"/>
</dbReference>
<evidence type="ECO:0000313" key="3">
    <source>
        <dbReference type="Proteomes" id="UP000054279"/>
    </source>
</evidence>